<gene>
    <name evidence="3" type="ORF">EJP67_22900</name>
</gene>
<name>A0A3S0XHA9_9BURK</name>
<proteinExistence type="predicted"/>
<evidence type="ECO:0000313" key="4">
    <source>
        <dbReference type="Proteomes" id="UP000281118"/>
    </source>
</evidence>
<feature type="transmembrane region" description="Helical" evidence="2">
    <location>
        <begin position="32"/>
        <end position="50"/>
    </location>
</feature>
<evidence type="ECO:0000256" key="1">
    <source>
        <dbReference type="SAM" id="MobiDB-lite"/>
    </source>
</evidence>
<dbReference type="AlphaFoldDB" id="A0A3S0XHA9"/>
<dbReference type="EMBL" id="RXFT01000010">
    <property type="protein sequence ID" value="RUR69906.1"/>
    <property type="molecule type" value="Genomic_DNA"/>
</dbReference>
<feature type="region of interest" description="Disordered" evidence="1">
    <location>
        <begin position="121"/>
        <end position="142"/>
    </location>
</feature>
<organism evidence="3 4">
    <name type="scientific">Variovorax guangxiensis</name>
    <dbReference type="NCBI Taxonomy" id="1775474"/>
    <lineage>
        <taxon>Bacteria</taxon>
        <taxon>Pseudomonadati</taxon>
        <taxon>Pseudomonadota</taxon>
        <taxon>Betaproteobacteria</taxon>
        <taxon>Burkholderiales</taxon>
        <taxon>Comamonadaceae</taxon>
        <taxon>Variovorax</taxon>
    </lineage>
</organism>
<feature type="transmembrane region" description="Helical" evidence="2">
    <location>
        <begin position="59"/>
        <end position="76"/>
    </location>
</feature>
<reference evidence="3 4" key="1">
    <citation type="submission" date="2018-12" db="EMBL/GenBank/DDBJ databases">
        <title>The genome sequences of Variovorax guangxiensis DSM 27352.</title>
        <authorList>
            <person name="Gao J."/>
            <person name="Sun J."/>
        </authorList>
    </citation>
    <scope>NUCLEOTIDE SEQUENCE [LARGE SCALE GENOMIC DNA]</scope>
    <source>
        <strain evidence="3 4">DSM 27352</strain>
    </source>
</reference>
<keyword evidence="2" id="KW-1133">Transmembrane helix</keyword>
<keyword evidence="2" id="KW-0812">Transmembrane</keyword>
<feature type="transmembrane region" description="Helical" evidence="2">
    <location>
        <begin position="88"/>
        <end position="111"/>
    </location>
</feature>
<evidence type="ECO:0000256" key="2">
    <source>
        <dbReference type="SAM" id="Phobius"/>
    </source>
</evidence>
<evidence type="ECO:0000313" key="3">
    <source>
        <dbReference type="EMBL" id="RUR69906.1"/>
    </source>
</evidence>
<sequence>MNFKGVGWLLVLLLAALVSFLAATKAWIAGFGWVLGLLCLVWGVFLLAEFRRWVPLRDVAWAANVGFGISVIRWFDLPAEGASGLTRLALLGAGVLCLIFFALICPGLLAWGAGRLRPPPEPGLPVEKPASPEALRRWGPKD</sequence>
<keyword evidence="2" id="KW-0472">Membrane</keyword>
<dbReference type="Proteomes" id="UP000281118">
    <property type="component" value="Unassembled WGS sequence"/>
</dbReference>
<dbReference type="OrthoDB" id="8859577at2"/>
<accession>A0A3S0XHA9</accession>
<protein>
    <submittedName>
        <fullName evidence="3">Uncharacterized protein</fullName>
    </submittedName>
</protein>
<dbReference type="RefSeq" id="WP_126024010.1">
    <property type="nucleotide sequence ID" value="NZ_RXFT01000010.1"/>
</dbReference>
<comment type="caution">
    <text evidence="3">The sequence shown here is derived from an EMBL/GenBank/DDBJ whole genome shotgun (WGS) entry which is preliminary data.</text>
</comment>